<protein>
    <submittedName>
        <fullName evidence="3">Trp region conserved hypothetical membrane protein</fullName>
    </submittedName>
</protein>
<sequence>MTSRGRTSVGVLALAAAAGLVSLAGWVRSTVTTPVDGTVTLSVTGAVAAPAVPAVALVLAACALALLLVGRVGRWLVAVVLVLAGGVLAVVSDGVRRGAQAVAEDAARARTGVDVLAGPVTVSPMVEVAVVVGVLAALSGLAVVRSGRSWSAPSRRHERTQGQPGAVADGLTLGGASGPARDRAAGTTSHRAVRGTPAGTQAGDPPTPGSAGPGAGGDASRPVDWDALSRGEDPS</sequence>
<accession>A0A1I0ZSK5</accession>
<evidence type="ECO:0000256" key="2">
    <source>
        <dbReference type="SAM" id="Phobius"/>
    </source>
</evidence>
<keyword evidence="2" id="KW-0812">Transmembrane</keyword>
<evidence type="ECO:0000313" key="3">
    <source>
        <dbReference type="EMBL" id="SFB27410.1"/>
    </source>
</evidence>
<keyword evidence="2" id="KW-1133">Transmembrane helix</keyword>
<dbReference type="InterPro" id="IPR019051">
    <property type="entry name" value="Trp_biosyn_TM_oprn/chp"/>
</dbReference>
<dbReference type="EMBL" id="FOKA01000012">
    <property type="protein sequence ID" value="SFB27410.1"/>
    <property type="molecule type" value="Genomic_DNA"/>
</dbReference>
<keyword evidence="4" id="KW-1185">Reference proteome</keyword>
<feature type="region of interest" description="Disordered" evidence="1">
    <location>
        <begin position="149"/>
        <end position="235"/>
    </location>
</feature>
<evidence type="ECO:0000313" key="4">
    <source>
        <dbReference type="Proteomes" id="UP000199012"/>
    </source>
</evidence>
<feature type="transmembrane region" description="Helical" evidence="2">
    <location>
        <begin position="75"/>
        <end position="92"/>
    </location>
</feature>
<dbReference type="RefSeq" id="WP_090033700.1">
    <property type="nucleotide sequence ID" value="NZ_BONM01000009.1"/>
</dbReference>
<evidence type="ECO:0000256" key="1">
    <source>
        <dbReference type="SAM" id="MobiDB-lite"/>
    </source>
</evidence>
<dbReference type="AlphaFoldDB" id="A0A1I0ZSK5"/>
<organism evidence="3 4">
    <name type="scientific">Cellulomonas marina</name>
    <dbReference type="NCBI Taxonomy" id="988821"/>
    <lineage>
        <taxon>Bacteria</taxon>
        <taxon>Bacillati</taxon>
        <taxon>Actinomycetota</taxon>
        <taxon>Actinomycetes</taxon>
        <taxon>Micrococcales</taxon>
        <taxon>Cellulomonadaceae</taxon>
        <taxon>Cellulomonas</taxon>
    </lineage>
</organism>
<name>A0A1I0ZSK5_9CELL</name>
<feature type="transmembrane region" description="Helical" evidence="2">
    <location>
        <begin position="48"/>
        <end position="68"/>
    </location>
</feature>
<feature type="transmembrane region" description="Helical" evidence="2">
    <location>
        <begin position="128"/>
        <end position="147"/>
    </location>
</feature>
<dbReference type="Proteomes" id="UP000199012">
    <property type="component" value="Unassembled WGS sequence"/>
</dbReference>
<keyword evidence="2" id="KW-0472">Membrane</keyword>
<dbReference type="Pfam" id="PF09534">
    <property type="entry name" value="Trp_oprn_chp"/>
    <property type="match status" value="1"/>
</dbReference>
<proteinExistence type="predicted"/>
<reference evidence="3 4" key="1">
    <citation type="submission" date="2016-10" db="EMBL/GenBank/DDBJ databases">
        <authorList>
            <person name="de Groot N.N."/>
        </authorList>
    </citation>
    <scope>NUCLEOTIDE SEQUENCE [LARGE SCALE GENOMIC DNA]</scope>
    <source>
        <strain evidence="3 4">CGMCC 4.6945</strain>
    </source>
</reference>
<gene>
    <name evidence="3" type="ORF">SAMN05421867_11228</name>
</gene>
<dbReference type="STRING" id="988821.SAMN05421867_11228"/>
<feature type="compositionally biased region" description="Basic and acidic residues" evidence="1">
    <location>
        <begin position="221"/>
        <end position="235"/>
    </location>
</feature>